<evidence type="ECO:0000313" key="3">
    <source>
        <dbReference type="Proteomes" id="UP000515349"/>
    </source>
</evidence>
<proteinExistence type="predicted"/>
<dbReference type="RefSeq" id="WP_181885826.1">
    <property type="nucleotide sequence ID" value="NZ_CP059472.1"/>
</dbReference>
<keyword evidence="4" id="KW-1185">Reference proteome</keyword>
<sequence>MLQIFQKWTLFRALGLAVGLLLLTEALRSQNWFMVAAAAVLIIMPMLNIGCCSNGGCGIQADKVTAKTQKETDYEEVV</sequence>
<accession>A0A7D7QZF9</accession>
<evidence type="ECO:0008006" key="5">
    <source>
        <dbReference type="Google" id="ProtNLM"/>
    </source>
</evidence>
<reference evidence="1" key="3">
    <citation type="submission" date="2020-07" db="EMBL/GenBank/DDBJ databases">
        <authorList>
            <person name="Yang C."/>
        </authorList>
    </citation>
    <scope>NUCLEOTIDE SEQUENCE</scope>
    <source>
        <strain evidence="1">Cx-624</strain>
    </source>
</reference>
<dbReference type="AlphaFoldDB" id="A0A7D7QZF9"/>
<protein>
    <recommendedName>
        <fullName evidence="5">DUF2892 domain-containing protein</fullName>
    </recommendedName>
</protein>
<gene>
    <name evidence="2" type="ORF">H1R16_02455</name>
    <name evidence="1" type="ORF">H2507_00820</name>
</gene>
<dbReference type="KEGG" id="cbau:H1R16_02455"/>
<evidence type="ECO:0000313" key="1">
    <source>
        <dbReference type="EMBL" id="MBA5245703.1"/>
    </source>
</evidence>
<organism evidence="2 3">
    <name type="scientific">Marnyiella aurantia</name>
    <dbReference type="NCBI Taxonomy" id="2758037"/>
    <lineage>
        <taxon>Bacteria</taxon>
        <taxon>Pseudomonadati</taxon>
        <taxon>Bacteroidota</taxon>
        <taxon>Flavobacteriia</taxon>
        <taxon>Flavobacteriales</taxon>
        <taxon>Weeksellaceae</taxon>
        <taxon>Marnyiella</taxon>
    </lineage>
</organism>
<name>A0A7D7QZF9_9FLAO</name>
<reference evidence="4" key="2">
    <citation type="submission" date="2020-07" db="EMBL/GenBank/DDBJ databases">
        <title>Flavobacterium sp. xlx-214.</title>
        <authorList>
            <person name="Yang C."/>
        </authorList>
    </citation>
    <scope>NUCLEOTIDE SEQUENCE [LARGE SCALE GENOMIC DNA]</scope>
    <source>
        <strain evidence="4">CX-624</strain>
    </source>
</reference>
<dbReference type="Proteomes" id="UP000515349">
    <property type="component" value="Chromosome"/>
</dbReference>
<reference evidence="2 3" key="1">
    <citation type="submission" date="2020-07" db="EMBL/GenBank/DDBJ databases">
        <title>Chryseobacterium sp.cx-624.</title>
        <authorList>
            <person name="Yang C."/>
        </authorList>
    </citation>
    <scope>NUCLEOTIDE SEQUENCE [LARGE SCALE GENOMIC DNA]</scope>
    <source>
        <strain evidence="2">Cx-624</strain>
        <strain evidence="3">cx-624</strain>
    </source>
</reference>
<evidence type="ECO:0000313" key="4">
    <source>
        <dbReference type="Proteomes" id="UP000539710"/>
    </source>
</evidence>
<dbReference type="EMBL" id="CP059472">
    <property type="protein sequence ID" value="QMS98891.1"/>
    <property type="molecule type" value="Genomic_DNA"/>
</dbReference>
<dbReference type="EMBL" id="JACEUX010000001">
    <property type="protein sequence ID" value="MBA5245703.1"/>
    <property type="molecule type" value="Genomic_DNA"/>
</dbReference>
<dbReference type="Proteomes" id="UP000539710">
    <property type="component" value="Unassembled WGS sequence"/>
</dbReference>
<evidence type="ECO:0000313" key="2">
    <source>
        <dbReference type="EMBL" id="QMS98891.1"/>
    </source>
</evidence>